<reference evidence="1 2" key="1">
    <citation type="submission" date="2016-10" db="EMBL/GenBank/DDBJ databases">
        <title>Draft Genome sequence of Alkanindiges sp. strain H1.</title>
        <authorList>
            <person name="Subhash Y."/>
            <person name="Lee S."/>
        </authorList>
    </citation>
    <scope>NUCLEOTIDE SEQUENCE [LARGE SCALE GENOMIC DNA]</scope>
    <source>
        <strain evidence="1 2">H1</strain>
    </source>
</reference>
<dbReference type="Proteomes" id="UP000192132">
    <property type="component" value="Unassembled WGS sequence"/>
</dbReference>
<name>A0A1S8CVE9_9GAMM</name>
<comment type="caution">
    <text evidence="1">The sequence shown here is derived from an EMBL/GenBank/DDBJ whole genome shotgun (WGS) entry which is preliminary data.</text>
</comment>
<protein>
    <submittedName>
        <fullName evidence="1">Uncharacterized protein</fullName>
    </submittedName>
</protein>
<organism evidence="1 2">
    <name type="scientific">Alkanindiges hydrocarboniclasticus</name>
    <dbReference type="NCBI Taxonomy" id="1907941"/>
    <lineage>
        <taxon>Bacteria</taxon>
        <taxon>Pseudomonadati</taxon>
        <taxon>Pseudomonadota</taxon>
        <taxon>Gammaproteobacteria</taxon>
        <taxon>Moraxellales</taxon>
        <taxon>Moraxellaceae</taxon>
        <taxon>Alkanindiges</taxon>
    </lineage>
</organism>
<evidence type="ECO:0000313" key="2">
    <source>
        <dbReference type="Proteomes" id="UP000192132"/>
    </source>
</evidence>
<keyword evidence="2" id="KW-1185">Reference proteome</keyword>
<accession>A0A1S8CVE9</accession>
<sequence length="192" mass="23010">MYMGAYSRVSIKIDHIDTIIKKIEKSFKIGRKEFYGVAQDYYFYDIEKNSGRNAFIISQDSNLHWVDVVFPFPHLYYFDEFLRRLSKELDTEILLGYDHDASGEARVAKFSQGALILSIYQQPIMSLDRIILVDDYGVEQFKEFFKNLPKLYENFKELLDLEDIQEFFIYSGRTYEYLGDEYEKYLHLEWLI</sequence>
<dbReference type="STRING" id="1907941.BKE30_06790"/>
<dbReference type="AlphaFoldDB" id="A0A1S8CVE9"/>
<dbReference type="EMBL" id="MLCN01000016">
    <property type="protein sequence ID" value="ONG40848.1"/>
    <property type="molecule type" value="Genomic_DNA"/>
</dbReference>
<evidence type="ECO:0000313" key="1">
    <source>
        <dbReference type="EMBL" id="ONG40848.1"/>
    </source>
</evidence>
<proteinExistence type="predicted"/>
<gene>
    <name evidence="1" type="ORF">BKE30_06790</name>
</gene>